<reference evidence="2 3" key="1">
    <citation type="submission" date="2019-03" db="EMBL/GenBank/DDBJ databases">
        <title>Genomic Encyclopedia of Type Strains, Phase IV (KMG-IV): sequencing the most valuable type-strain genomes for metagenomic binning, comparative biology and taxonomic classification.</title>
        <authorList>
            <person name="Goeker M."/>
        </authorList>
    </citation>
    <scope>NUCLEOTIDE SEQUENCE [LARGE SCALE GENOMIC DNA]</scope>
    <source>
        <strain evidence="2 3">DSM 21100</strain>
    </source>
</reference>
<sequence length="250" mass="28365">MKDNFSVQSGSYAAYRPSYPDALFDFLMTVVSGRRCAWDCGTGNGQVAIKLSEHFGKVYATDISPQQLQNGVPSSKIQYSLQPAESTAFADNTFDLITVAQAIHWFEFDKFYGEVKRTAKPEGILAVIGYGLPRITPVIDGIFAGFYHNTLNLYWDKERRYVDENYRTIPFPFPEIGVPAFENTVEWSFEHFIGFIRTGSAVQHFLRKNGTDPVAQIYDDLKKSWGSADTRMIDFPVLFRVGRIEKLLLP</sequence>
<dbReference type="Gene3D" id="3.40.50.150">
    <property type="entry name" value="Vaccinia Virus protein VP39"/>
    <property type="match status" value="1"/>
</dbReference>
<protein>
    <submittedName>
        <fullName evidence="2">Methyltransferase family protein</fullName>
    </submittedName>
</protein>
<organism evidence="2 3">
    <name type="scientific">Anseongella ginsenosidimutans</name>
    <dbReference type="NCBI Taxonomy" id="496056"/>
    <lineage>
        <taxon>Bacteria</taxon>
        <taxon>Pseudomonadati</taxon>
        <taxon>Bacteroidota</taxon>
        <taxon>Sphingobacteriia</taxon>
        <taxon>Sphingobacteriales</taxon>
        <taxon>Sphingobacteriaceae</taxon>
        <taxon>Anseongella</taxon>
    </lineage>
</organism>
<dbReference type="Proteomes" id="UP000295807">
    <property type="component" value="Unassembled WGS sequence"/>
</dbReference>
<dbReference type="PANTHER" id="PTHR45180">
    <property type="entry name" value="OS01G0307686 PROTEIN"/>
    <property type="match status" value="1"/>
</dbReference>
<dbReference type="EMBL" id="SMAD01000012">
    <property type="protein sequence ID" value="TCS85435.1"/>
    <property type="molecule type" value="Genomic_DNA"/>
</dbReference>
<dbReference type="InterPro" id="IPR013216">
    <property type="entry name" value="Methyltransf_11"/>
</dbReference>
<keyword evidence="2" id="KW-0489">Methyltransferase</keyword>
<dbReference type="Pfam" id="PF08241">
    <property type="entry name" value="Methyltransf_11"/>
    <property type="match status" value="1"/>
</dbReference>
<dbReference type="PANTHER" id="PTHR45180:SF1">
    <property type="entry name" value="OS01G0307686 PROTEIN"/>
    <property type="match status" value="1"/>
</dbReference>
<gene>
    <name evidence="2" type="ORF">EDD80_1127</name>
</gene>
<dbReference type="CDD" id="cd02440">
    <property type="entry name" value="AdoMet_MTases"/>
    <property type="match status" value="1"/>
</dbReference>
<keyword evidence="2" id="KW-0808">Transferase</keyword>
<keyword evidence="3" id="KW-1185">Reference proteome</keyword>
<proteinExistence type="predicted"/>
<comment type="caution">
    <text evidence="2">The sequence shown here is derived from an EMBL/GenBank/DDBJ whole genome shotgun (WGS) entry which is preliminary data.</text>
</comment>
<dbReference type="OrthoDB" id="9797252at2"/>
<dbReference type="GO" id="GO:0032259">
    <property type="term" value="P:methylation"/>
    <property type="evidence" value="ECO:0007669"/>
    <property type="project" value="UniProtKB-KW"/>
</dbReference>
<accession>A0A4R3KMB0</accession>
<dbReference type="GO" id="GO:0008757">
    <property type="term" value="F:S-adenosylmethionine-dependent methyltransferase activity"/>
    <property type="evidence" value="ECO:0007669"/>
    <property type="project" value="InterPro"/>
</dbReference>
<dbReference type="RefSeq" id="WP_132130152.1">
    <property type="nucleotide sequence ID" value="NZ_CP042432.1"/>
</dbReference>
<evidence type="ECO:0000259" key="1">
    <source>
        <dbReference type="Pfam" id="PF08241"/>
    </source>
</evidence>
<name>A0A4R3KMB0_9SPHI</name>
<dbReference type="SUPFAM" id="SSF53335">
    <property type="entry name" value="S-adenosyl-L-methionine-dependent methyltransferases"/>
    <property type="match status" value="1"/>
</dbReference>
<dbReference type="AlphaFoldDB" id="A0A4R3KMB0"/>
<dbReference type="InterPro" id="IPR029063">
    <property type="entry name" value="SAM-dependent_MTases_sf"/>
</dbReference>
<evidence type="ECO:0000313" key="3">
    <source>
        <dbReference type="Proteomes" id="UP000295807"/>
    </source>
</evidence>
<feature type="domain" description="Methyltransferase type 11" evidence="1">
    <location>
        <begin position="39"/>
        <end position="126"/>
    </location>
</feature>
<evidence type="ECO:0000313" key="2">
    <source>
        <dbReference type="EMBL" id="TCS85435.1"/>
    </source>
</evidence>